<feature type="region of interest" description="Disordered" evidence="13">
    <location>
        <begin position="163"/>
        <end position="185"/>
    </location>
</feature>
<dbReference type="Pfam" id="PF13329">
    <property type="entry name" value="ATG2_CAD"/>
    <property type="match status" value="1"/>
</dbReference>
<comment type="similarity">
    <text evidence="3">Belongs to the ATG2 family.</text>
</comment>
<feature type="compositionally biased region" description="Low complexity" evidence="13">
    <location>
        <begin position="293"/>
        <end position="307"/>
    </location>
</feature>
<evidence type="ECO:0000313" key="14">
    <source>
        <dbReference type="EMBL" id="KAK1468601.1"/>
    </source>
</evidence>
<feature type="region of interest" description="Disordered" evidence="13">
    <location>
        <begin position="438"/>
        <end position="580"/>
    </location>
</feature>
<dbReference type="PANTHER" id="PTHR13190:SF1">
    <property type="entry name" value="AUTOPHAGY-RELATED 2, ISOFORM A"/>
    <property type="match status" value="1"/>
</dbReference>
<feature type="region of interest" description="Disordered" evidence="13">
    <location>
        <begin position="1421"/>
        <end position="1456"/>
    </location>
</feature>
<comment type="catalytic activity">
    <reaction evidence="12">
        <text>a 1,2-diacyl-sn-glycero-3-phosphocholine(in) = a 1,2-diacyl-sn-glycero-3-phosphocholine(out)</text>
        <dbReference type="Rhea" id="RHEA:38571"/>
        <dbReference type="ChEBI" id="CHEBI:57643"/>
    </reaction>
</comment>
<organism evidence="14 15">
    <name type="scientific">Colletotrichum melonis</name>
    <dbReference type="NCBI Taxonomy" id="1209925"/>
    <lineage>
        <taxon>Eukaryota</taxon>
        <taxon>Fungi</taxon>
        <taxon>Dikarya</taxon>
        <taxon>Ascomycota</taxon>
        <taxon>Pezizomycotina</taxon>
        <taxon>Sordariomycetes</taxon>
        <taxon>Hypocreomycetidae</taxon>
        <taxon>Glomerellales</taxon>
        <taxon>Glomerellaceae</taxon>
        <taxon>Colletotrichum</taxon>
        <taxon>Colletotrichum acutatum species complex</taxon>
    </lineage>
</organism>
<dbReference type="InterPro" id="IPR026849">
    <property type="entry name" value="ATG2"/>
</dbReference>
<evidence type="ECO:0000256" key="1">
    <source>
        <dbReference type="ARBA" id="ARBA00004406"/>
    </source>
</evidence>
<evidence type="ECO:0000256" key="11">
    <source>
        <dbReference type="ARBA" id="ARBA00024615"/>
    </source>
</evidence>
<name>A0AAI9V112_9PEZI</name>
<keyword evidence="9" id="KW-0472">Membrane</keyword>
<keyword evidence="7" id="KW-0072">Autophagy</keyword>
<evidence type="ECO:0000256" key="12">
    <source>
        <dbReference type="ARBA" id="ARBA00024631"/>
    </source>
</evidence>
<reference evidence="14 15" key="1">
    <citation type="submission" date="2016-10" db="EMBL/GenBank/DDBJ databases">
        <title>The genome sequence of Colletotrichum fioriniae PJ7.</title>
        <authorList>
            <person name="Baroncelli R."/>
        </authorList>
    </citation>
    <scope>NUCLEOTIDE SEQUENCE [LARGE SCALE GENOMIC DNA]</scope>
    <source>
        <strain evidence="14">Col 31</strain>
    </source>
</reference>
<dbReference type="GO" id="GO:0000422">
    <property type="term" value="P:autophagy of mitochondrion"/>
    <property type="evidence" value="ECO:0007669"/>
    <property type="project" value="TreeGrafter"/>
</dbReference>
<evidence type="ECO:0000313" key="15">
    <source>
        <dbReference type="Proteomes" id="UP001239795"/>
    </source>
</evidence>
<dbReference type="GO" id="GO:0000045">
    <property type="term" value="P:autophagosome assembly"/>
    <property type="evidence" value="ECO:0007669"/>
    <property type="project" value="TreeGrafter"/>
</dbReference>
<protein>
    <recommendedName>
        <fullName evidence="4">Autophagy-related protein 2</fullName>
    </recommendedName>
</protein>
<dbReference type="GO" id="GO:0005789">
    <property type="term" value="C:endoplasmic reticulum membrane"/>
    <property type="evidence" value="ECO:0007669"/>
    <property type="project" value="UniProtKB-SubCell"/>
</dbReference>
<proteinExistence type="inferred from homology"/>
<keyword evidence="6" id="KW-0256">Endoplasmic reticulum</keyword>
<dbReference type="GO" id="GO:0032266">
    <property type="term" value="F:phosphatidylinositol-3-phosphate binding"/>
    <property type="evidence" value="ECO:0007669"/>
    <property type="project" value="TreeGrafter"/>
</dbReference>
<feature type="compositionally biased region" description="Basic and acidic residues" evidence="13">
    <location>
        <begin position="544"/>
        <end position="553"/>
    </location>
</feature>
<evidence type="ECO:0000256" key="10">
    <source>
        <dbReference type="ARBA" id="ARBA00024479"/>
    </source>
</evidence>
<keyword evidence="5" id="KW-0813">Transport</keyword>
<dbReference type="GO" id="GO:0006869">
    <property type="term" value="P:lipid transport"/>
    <property type="evidence" value="ECO:0007669"/>
    <property type="project" value="UniProtKB-KW"/>
</dbReference>
<evidence type="ECO:0000256" key="6">
    <source>
        <dbReference type="ARBA" id="ARBA00022824"/>
    </source>
</evidence>
<keyword evidence="15" id="KW-1185">Reference proteome</keyword>
<evidence type="ECO:0000256" key="7">
    <source>
        <dbReference type="ARBA" id="ARBA00023006"/>
    </source>
</evidence>
<sequence length="2169" mass="238198">MATIFQSFRSSTLSKRLLIYALRRLELLDEETLDMENLQFALGRTTTAEFKDVGVRLKKLERLLQLPASFQVQKAKVLKLNVTIPVDFYTSPIIIEIDGVDVRLKVSTLGDDKKTKAAARSDDAQGLPNTVNLAQSFLNEDAALKDAKLAEEKRRLEDALAAETQDLGGSTMSESSMSDDGSQFGTGQPLSLPGFLAGFLQGIVDRIQVRIRGVTFQIDVEVPLEPTSTTPELVTFQLALDRIDVEGVTAEAHNDEGAPTIVPKDGKRHIALSKIRAYLISEATVFSQFARSPSVSSPSISQSPSFSERNSASRHSTFRPTMQESFLSDSADLSEVDDALLQDSEEAFNIPYDFSSQPEEQAEEEEPTTPRASIYQDFSPQRHIPLSQSTIQGDEDEPVPWASFQREARSEPSLQSADNDMLNDVGYFAPTEALQQSVAASQSSSSGEVDDLAQSHVFTHEEAESMYMSAFSQAEPTGSRMPGGWDADSSPEASPKLKKLSPVPRQQTPPAFEAAPSIPESKPFDNMDAPASQRSQSPPPADQPDLRFEDAKEPLPASSTRDRDEFEDAPAPADDVATPRGPTRLVKELVSLQKISLYVPSLHQHIHVPADAQASVLSQTPGSPGLARSVAPQLPGAFSVYSPPSASRSGFAPTPTDLHFTEPDDDRALEVLLSPLEIRFDASLAYLLAVVAGKLLDALKSKDSPAPALKTAAKPQQESTMPDINIVFEKISLHFLHQLGGVADTAERILGSPNLQMQPEILLRTDLDKLKISLKSSKKGLETTVDLEKFRFGYARDDIISFDQNLQMRASVMDKFPSAGSDVTVKVVKSAISTRTEVTTLPLLIQLDLQRLDETFSWFGGLSSFLNMSSSMSSNASPSVRAPVQPPPKPRGVRFDAPINPDDKSASAENKIDIRIGGFNLELKGRECSVGLETSAVKMVSRDLGIGFAISKVRLAGPYIRNSRAEPPISAEIGGVRFEYLATPKDKDLERLLELIIPSKVKFDQGDDEIMVDTLLRQRRKGGVLRVTFDQLNVRVDRIHQLNCLPALGEEVARLATVAKYLPEDDRPGILLLAEVKELGAVIDLGGKLGMINANLKNFEVAQITVPSLVAFGIHAISVDRNHREELVSSSTTLPPGTVPQGPVLMVRMIGDEMEPVIKIKMRDITVDYRVPTIMDVLGLGEDATPQDFEASLTASVANLGEQAHSALTGKKPQPACVTDPARPNSKPMTVDLVFRDCLIGLNPLGLPSKLLIALTDARLQVVLPKDVDTTANLDLNKASILLIDDVTNIGASSTVNRRQSADMSSQQVSRLVSQGYVSICYISSAKAVVKVSESRDDGEKHVDVELRDDLLVLETCADSTQTLITLANALTPPTPPSKENKYRTSVVPVQDLLASISAEAFGRAEGDYDFDKDFELAQELGGSDEDDMSGDGSPLQIDSRYYEDAGPSEPLFDAEGSITSNATTTQDTHDGVLLTSFNASASHHSDDGSDLVIHENFFDKGPETDGRAQVWNSSKNSYDQAPKELVKKSPLRVSVRDVHVIWNLFDGYDWERTRDVISKAVRDVEDKAYERRRRSERAVFEDDAEEDETVIGDFLFNSIYIGISTKQDPRELAQMVNQELNDNATETESLATTAFTTTTGRTGAARPKKRLRLNRSKHHKITFELQGVNVDLIAFPPDSGETQSSIDVRIQTLDVFDHVPTSTWKKFATYDQDAGEREMGTSMAHLELLTVKPQPDLAASEMVLRVTLLPLRLHVDQDALDFITRFFEFKDDSAPVHSSTSDVPFLQRVEVHDIPVKLDFKPKRVDYAGLKSGRTTEFMNFIILDEARLTLRHTIIYGVSGFDRMGKILNDIWMPDVKGTQLAGVLAGLAPVRGIVNIGSGFKELIEVPIKEYKKDGRIVRSIGKGAAAFARTTGTEMVKFGAKLAIGTQYALQGAEGLLNKPQTDNTWEEADLDPEEKKQISLYADQPTGVIQGLRGGYSSLTRDLNMARDAIIAVPGEVMDSSSAQGLAKAVLKRAPTIIFRPAIGATKAIGQTLMGATNSLDPQNRRRAEEVSYLKPRYIFVKMSLLTLPLEIQEALKTTVEILSLQEMHTHYIHQIPGIRHSVLFSRPTPFFQLFIEIICGVIVRQQVRYDRMRPHHRLAKEDFHFSTAEIKQVAIVNWSSSSV</sequence>
<feature type="compositionally biased region" description="Low complexity" evidence="13">
    <location>
        <begin position="569"/>
        <end position="579"/>
    </location>
</feature>
<accession>A0AAI9V112</accession>
<dbReference type="Proteomes" id="UP001239795">
    <property type="component" value="Unassembled WGS sequence"/>
</dbReference>
<feature type="region of interest" description="Disordered" evidence="13">
    <location>
        <begin position="293"/>
        <end position="319"/>
    </location>
</feature>
<evidence type="ECO:0000256" key="5">
    <source>
        <dbReference type="ARBA" id="ARBA00022448"/>
    </source>
</evidence>
<gene>
    <name evidence="14" type="ORF">CMEL01_00368</name>
</gene>
<comment type="subcellular location">
    <subcellularLocation>
        <location evidence="1">Endoplasmic reticulum membrane</location>
        <topology evidence="1">Peripheral membrane protein</topology>
    </subcellularLocation>
    <subcellularLocation>
        <location evidence="2">Preautophagosomal structure membrane</location>
        <topology evidence="2">Peripheral membrane protein</topology>
    </subcellularLocation>
</comment>
<dbReference type="EMBL" id="MLGG01000001">
    <property type="protein sequence ID" value="KAK1468601.1"/>
    <property type="molecule type" value="Genomic_DNA"/>
</dbReference>
<evidence type="ECO:0000256" key="4">
    <source>
        <dbReference type="ARBA" id="ARBA00018070"/>
    </source>
</evidence>
<dbReference type="GO" id="GO:0061908">
    <property type="term" value="C:phagophore"/>
    <property type="evidence" value="ECO:0007669"/>
    <property type="project" value="TreeGrafter"/>
</dbReference>
<evidence type="ECO:0000256" key="13">
    <source>
        <dbReference type="SAM" id="MobiDB-lite"/>
    </source>
</evidence>
<keyword evidence="8" id="KW-0445">Lipid transport</keyword>
<dbReference type="GO" id="GO:0034045">
    <property type="term" value="C:phagophore assembly site membrane"/>
    <property type="evidence" value="ECO:0007669"/>
    <property type="project" value="UniProtKB-SubCell"/>
</dbReference>
<evidence type="ECO:0000256" key="3">
    <source>
        <dbReference type="ARBA" id="ARBA00009714"/>
    </source>
</evidence>
<comment type="catalytic activity">
    <reaction evidence="10">
        <text>a 1,2-diacyl-sn-glycero-3-phospho-L-serine(in) = a 1,2-diacyl-sn-glycero-3-phospho-L-serine(out)</text>
        <dbReference type="Rhea" id="RHEA:38663"/>
        <dbReference type="ChEBI" id="CHEBI:57262"/>
    </reaction>
</comment>
<dbReference type="GO" id="GO:0043495">
    <property type="term" value="F:protein-membrane adaptor activity"/>
    <property type="evidence" value="ECO:0007669"/>
    <property type="project" value="TreeGrafter"/>
</dbReference>
<evidence type="ECO:0000256" key="9">
    <source>
        <dbReference type="ARBA" id="ARBA00023136"/>
    </source>
</evidence>
<dbReference type="GO" id="GO:0061709">
    <property type="term" value="P:reticulophagy"/>
    <property type="evidence" value="ECO:0007669"/>
    <property type="project" value="TreeGrafter"/>
</dbReference>
<comment type="catalytic activity">
    <reaction evidence="11">
        <text>a 1,2-diacyl-sn-glycero-3-phosphoethanolamine(in) = a 1,2-diacyl-sn-glycero-3-phosphoethanolamine(out)</text>
        <dbReference type="Rhea" id="RHEA:38895"/>
        <dbReference type="ChEBI" id="CHEBI:64612"/>
    </reaction>
</comment>
<feature type="region of interest" description="Disordered" evidence="13">
    <location>
        <begin position="876"/>
        <end position="906"/>
    </location>
</feature>
<feature type="compositionally biased region" description="Polar residues" evidence="13">
    <location>
        <begin position="308"/>
        <end position="319"/>
    </location>
</feature>
<feature type="compositionally biased region" description="Polar residues" evidence="13">
    <location>
        <begin position="167"/>
        <end position="185"/>
    </location>
</feature>
<feature type="region of interest" description="Disordered" evidence="13">
    <location>
        <begin position="355"/>
        <end position="379"/>
    </location>
</feature>
<evidence type="ECO:0000256" key="2">
    <source>
        <dbReference type="ARBA" id="ARBA00004623"/>
    </source>
</evidence>
<dbReference type="PANTHER" id="PTHR13190">
    <property type="entry name" value="AUTOPHAGY-RELATED 2, ISOFORM A"/>
    <property type="match status" value="1"/>
</dbReference>
<dbReference type="GO" id="GO:0034727">
    <property type="term" value="P:piecemeal microautophagy of the nucleus"/>
    <property type="evidence" value="ECO:0007669"/>
    <property type="project" value="TreeGrafter"/>
</dbReference>
<comment type="caution">
    <text evidence="14">The sequence shown here is derived from an EMBL/GenBank/DDBJ whole genome shotgun (WGS) entry which is preliminary data.</text>
</comment>
<dbReference type="GO" id="GO:0061723">
    <property type="term" value="P:glycophagy"/>
    <property type="evidence" value="ECO:0007669"/>
    <property type="project" value="TreeGrafter"/>
</dbReference>
<evidence type="ECO:0000256" key="8">
    <source>
        <dbReference type="ARBA" id="ARBA00023055"/>
    </source>
</evidence>